<dbReference type="InterPro" id="IPR036568">
    <property type="entry name" value="GGCT-like_sf"/>
</dbReference>
<dbReference type="AlphaFoldDB" id="A0A511RHZ8"/>
<dbReference type="InterPro" id="IPR013024">
    <property type="entry name" value="GGCT-like"/>
</dbReference>
<organism evidence="2 3">
    <name type="scientific">Oceanithermus desulfurans NBRC 100063</name>
    <dbReference type="NCBI Taxonomy" id="1227550"/>
    <lineage>
        <taxon>Bacteria</taxon>
        <taxon>Thermotogati</taxon>
        <taxon>Deinococcota</taxon>
        <taxon>Deinococci</taxon>
        <taxon>Thermales</taxon>
        <taxon>Thermaceae</taxon>
        <taxon>Oceanithermus</taxon>
    </lineage>
</organism>
<dbReference type="OrthoDB" id="8538589at2"/>
<accession>A0A511RHZ8</accession>
<dbReference type="Proteomes" id="UP000321827">
    <property type="component" value="Unassembled WGS sequence"/>
</dbReference>
<feature type="domain" description="Gamma-glutamylcyclotransferase AIG2-like" evidence="1">
    <location>
        <begin position="6"/>
        <end position="124"/>
    </location>
</feature>
<reference evidence="2 3" key="1">
    <citation type="submission" date="2019-07" db="EMBL/GenBank/DDBJ databases">
        <title>Whole genome shotgun sequence of Oceanithermus desulfurans NBRC 100063.</title>
        <authorList>
            <person name="Hosoyama A."/>
            <person name="Uohara A."/>
            <person name="Ohji S."/>
            <person name="Ichikawa N."/>
        </authorList>
    </citation>
    <scope>NUCLEOTIDE SEQUENCE [LARGE SCALE GENOMIC DNA]</scope>
    <source>
        <strain evidence="2 3">NBRC 100063</strain>
    </source>
</reference>
<dbReference type="CDD" id="cd06661">
    <property type="entry name" value="GGCT_like"/>
    <property type="match status" value="1"/>
</dbReference>
<dbReference type="InterPro" id="IPR009288">
    <property type="entry name" value="AIG2-like_dom"/>
</dbReference>
<comment type="caution">
    <text evidence="2">The sequence shown here is derived from an EMBL/GenBank/DDBJ whole genome shotgun (WGS) entry which is preliminary data.</text>
</comment>
<proteinExistence type="predicted"/>
<dbReference type="SUPFAM" id="SSF110857">
    <property type="entry name" value="Gamma-glutamyl cyclotransferase-like"/>
    <property type="match status" value="1"/>
</dbReference>
<evidence type="ECO:0000259" key="1">
    <source>
        <dbReference type="Pfam" id="PF06094"/>
    </source>
</evidence>
<evidence type="ECO:0000313" key="2">
    <source>
        <dbReference type="EMBL" id="GEM88727.1"/>
    </source>
</evidence>
<evidence type="ECO:0000313" key="3">
    <source>
        <dbReference type="Proteomes" id="UP000321827"/>
    </source>
</evidence>
<dbReference type="Gene3D" id="3.10.490.10">
    <property type="entry name" value="Gamma-glutamyl cyclotransferase-like"/>
    <property type="match status" value="1"/>
</dbReference>
<dbReference type="Pfam" id="PF06094">
    <property type="entry name" value="GGACT"/>
    <property type="match status" value="1"/>
</dbReference>
<dbReference type="EMBL" id="BJXN01000001">
    <property type="protein sequence ID" value="GEM88727.1"/>
    <property type="molecule type" value="Genomic_DNA"/>
</dbReference>
<gene>
    <name evidence="2" type="ORF">ODE01S_01610</name>
</gene>
<name>A0A511RHZ8_9DEIN</name>
<dbReference type="RefSeq" id="WP_147144856.1">
    <property type="nucleotide sequence ID" value="NZ_BJXN01000001.1"/>
</dbReference>
<protein>
    <recommendedName>
        <fullName evidence="1">Gamma-glutamylcyclotransferase AIG2-like domain-containing protein</fullName>
    </recommendedName>
</protein>
<sequence length="128" mass="14011">MEVAGVFAYGSLLPGERYHAVARRAGLLRRTPARLEGHRLYALPAGYPAAVPGAGAVEGELFEFRDLEAALRVLDRFEAADGLYRRVVVRVKTPAGVRRAWAYLAEAAAVARRGGVPWPSGRWRGRRA</sequence>